<dbReference type="InterPro" id="IPR012340">
    <property type="entry name" value="NA-bd_OB-fold"/>
</dbReference>
<name>A0A1L7RGM4_9ACTO</name>
<proteinExistence type="inferred from homology"/>
<comment type="subunit">
    <text evidence="2">Homotetramer.</text>
</comment>
<dbReference type="Gene3D" id="2.40.50.140">
    <property type="entry name" value="Nucleic acid-binding proteins"/>
    <property type="match status" value="1"/>
</dbReference>
<dbReference type="GO" id="GO:0003697">
    <property type="term" value="F:single-stranded DNA binding"/>
    <property type="evidence" value="ECO:0007669"/>
    <property type="project" value="UniProtKB-UniRule"/>
</dbReference>
<dbReference type="AlphaFoldDB" id="A0A1L7RGM4"/>
<dbReference type="EMBL" id="LK995479">
    <property type="protein sequence ID" value="CED90606.1"/>
    <property type="molecule type" value="Genomic_DNA"/>
</dbReference>
<organism evidence="5">
    <name type="scientific">Actinomyces succiniciruminis</name>
    <dbReference type="NCBI Taxonomy" id="1522002"/>
    <lineage>
        <taxon>Bacteria</taxon>
        <taxon>Bacillati</taxon>
        <taxon>Actinomycetota</taxon>
        <taxon>Actinomycetes</taxon>
        <taxon>Actinomycetales</taxon>
        <taxon>Actinomycetaceae</taxon>
        <taxon>Actinomyces</taxon>
    </lineage>
</organism>
<dbReference type="GO" id="GO:0009295">
    <property type="term" value="C:nucleoid"/>
    <property type="evidence" value="ECO:0007669"/>
    <property type="project" value="TreeGrafter"/>
</dbReference>
<gene>
    <name evidence="5" type="ORF">AAM4_0774</name>
</gene>
<dbReference type="HAMAP" id="MF_00984">
    <property type="entry name" value="SSB"/>
    <property type="match status" value="1"/>
</dbReference>
<dbReference type="Pfam" id="PF00436">
    <property type="entry name" value="SSB"/>
    <property type="match status" value="1"/>
</dbReference>
<dbReference type="PANTHER" id="PTHR10302">
    <property type="entry name" value="SINGLE-STRANDED DNA-BINDING PROTEIN"/>
    <property type="match status" value="1"/>
</dbReference>
<dbReference type="PIRSF" id="PIRSF002070">
    <property type="entry name" value="SSB"/>
    <property type="match status" value="1"/>
</dbReference>
<accession>A0A1L7RGM4</accession>
<evidence type="ECO:0000256" key="3">
    <source>
        <dbReference type="PIRNR" id="PIRNR002070"/>
    </source>
</evidence>
<dbReference type="InterPro" id="IPR000424">
    <property type="entry name" value="Primosome_PriB/ssb"/>
</dbReference>
<feature type="compositionally biased region" description="Low complexity" evidence="4">
    <location>
        <begin position="132"/>
        <end position="143"/>
    </location>
</feature>
<reference evidence="5" key="1">
    <citation type="submission" date="2014-07" db="EMBL/GenBank/DDBJ databases">
        <authorList>
            <person name="Zhang J.E."/>
            <person name="Yang H."/>
            <person name="Guo J."/>
            <person name="Deng Z."/>
            <person name="Luo H."/>
            <person name="Luo M."/>
            <person name="Zhao B."/>
        </authorList>
    </citation>
    <scope>NUCLEOTIDE SEQUENCE</scope>
    <source>
        <strain evidence="5">AM4</strain>
    </source>
</reference>
<sequence>MAGDTVITLIGNLTSDPELRFTPSGAAVASFTIASTPRSFNRQSGQWEDGETLFMRSSCWRELAENVAESLTKGTRVIATGRLRQRSYTTRDGQDRTVVELQVDEIGPSLRYATAQITRNAPRGQQQGGQQAGQPQQQPAQQPTSPPAGDDPWGVGQNADTSFGDEPPF</sequence>
<dbReference type="CDD" id="cd04496">
    <property type="entry name" value="SSB_OBF"/>
    <property type="match status" value="1"/>
</dbReference>
<protein>
    <recommendedName>
        <fullName evidence="2 3">Single-stranded DNA-binding protein</fullName>
        <shortName evidence="2">SSB</shortName>
    </recommendedName>
</protein>
<evidence type="ECO:0000313" key="5">
    <source>
        <dbReference type="EMBL" id="CED90606.1"/>
    </source>
</evidence>
<feature type="region of interest" description="Disordered" evidence="4">
    <location>
        <begin position="117"/>
        <end position="169"/>
    </location>
</feature>
<dbReference type="NCBIfam" id="NF005851">
    <property type="entry name" value="PRK07772.1"/>
    <property type="match status" value="1"/>
</dbReference>
<dbReference type="SUPFAM" id="SSF50249">
    <property type="entry name" value="Nucleic acid-binding proteins"/>
    <property type="match status" value="1"/>
</dbReference>
<dbReference type="PROSITE" id="PS50935">
    <property type="entry name" value="SSB"/>
    <property type="match status" value="1"/>
</dbReference>
<evidence type="ECO:0000256" key="2">
    <source>
        <dbReference type="HAMAP-Rule" id="MF_00984"/>
    </source>
</evidence>
<evidence type="ECO:0000256" key="4">
    <source>
        <dbReference type="SAM" id="MobiDB-lite"/>
    </source>
</evidence>
<dbReference type="PANTHER" id="PTHR10302:SF27">
    <property type="entry name" value="SINGLE-STRANDED DNA-BINDING PROTEIN"/>
    <property type="match status" value="1"/>
</dbReference>
<comment type="caution">
    <text evidence="2">Lacks conserved residue(s) required for the propagation of feature annotation.</text>
</comment>
<dbReference type="InterPro" id="IPR011344">
    <property type="entry name" value="ssDNA-bd"/>
</dbReference>
<dbReference type="GO" id="GO:0006260">
    <property type="term" value="P:DNA replication"/>
    <property type="evidence" value="ECO:0007669"/>
    <property type="project" value="InterPro"/>
</dbReference>
<evidence type="ECO:0000256" key="1">
    <source>
        <dbReference type="ARBA" id="ARBA00023125"/>
    </source>
</evidence>
<keyword evidence="1 2" id="KW-0238">DNA-binding</keyword>
<dbReference type="RefSeq" id="WP_210579248.1">
    <property type="nucleotide sequence ID" value="NZ_LK995479.1"/>
</dbReference>
<dbReference type="NCBIfam" id="TIGR00621">
    <property type="entry name" value="ssb"/>
    <property type="match status" value="1"/>
</dbReference>